<proteinExistence type="predicted"/>
<dbReference type="EMBL" id="CAMTCP010000099">
    <property type="protein sequence ID" value="CAI3552407.1"/>
    <property type="molecule type" value="Genomic_DNA"/>
</dbReference>
<dbReference type="Proteomes" id="UP000789738">
    <property type="component" value="Unassembled WGS sequence"/>
</dbReference>
<reference evidence="1" key="1">
    <citation type="submission" date="2021-10" db="EMBL/GenBank/DDBJ databases">
        <authorList>
            <person name="Mesa V."/>
        </authorList>
    </citation>
    <scope>NUCLEOTIDE SEQUENCE</scope>
    <source>
        <strain evidence="1">CC3_PB</strain>
    </source>
</reference>
<organism evidence="1 3">
    <name type="scientific">Clostridium neonatale</name>
    <dbReference type="NCBI Taxonomy" id="137838"/>
    <lineage>
        <taxon>Bacteria</taxon>
        <taxon>Bacillati</taxon>
        <taxon>Bacillota</taxon>
        <taxon>Clostridia</taxon>
        <taxon>Eubacteriales</taxon>
        <taxon>Clostridiaceae</taxon>
        <taxon>Clostridium</taxon>
    </lineage>
</organism>
<dbReference type="AlphaFoldDB" id="A0AA86JK30"/>
<comment type="caution">
    <text evidence="1">The sequence shown here is derived from an EMBL/GenBank/DDBJ whole genome shotgun (WGS) entry which is preliminary data.</text>
</comment>
<evidence type="ECO:0000313" key="2">
    <source>
        <dbReference type="EMBL" id="CAI3552407.1"/>
    </source>
</evidence>
<dbReference type="Proteomes" id="UP001189143">
    <property type="component" value="Unassembled WGS sequence"/>
</dbReference>
<dbReference type="EMBL" id="CAKJVE010000001">
    <property type="protein sequence ID" value="CAG9701853.1"/>
    <property type="molecule type" value="Genomic_DNA"/>
</dbReference>
<evidence type="ECO:0000313" key="1">
    <source>
        <dbReference type="EMBL" id="CAG9701853.1"/>
    </source>
</evidence>
<evidence type="ECO:0000313" key="3">
    <source>
        <dbReference type="Proteomes" id="UP000789738"/>
    </source>
</evidence>
<accession>A0AA86JK30</accession>
<reference evidence="2" key="2">
    <citation type="submission" date="2022-10" db="EMBL/GenBank/DDBJ databases">
        <authorList>
            <person name="Aires J."/>
            <person name="Mesa V."/>
        </authorList>
    </citation>
    <scope>NUCLEOTIDE SEQUENCE</scope>
    <source>
        <strain evidence="2">Clostridium neonatale JD116</strain>
    </source>
</reference>
<gene>
    <name evidence="2" type="ORF">CNEO2_180084</name>
    <name evidence="1" type="ORF">CNEO_10324</name>
</gene>
<protein>
    <submittedName>
        <fullName evidence="1">Uncharacterized protein</fullName>
    </submittedName>
</protein>
<sequence length="39" mass="4640">MAKIFFKDGKERIVSSAQLQFILGIKNIKEQIFTYEYIK</sequence>
<name>A0AA86JK30_9CLOT</name>